<keyword evidence="1" id="KW-0472">Membrane</keyword>
<evidence type="ECO:0000256" key="1">
    <source>
        <dbReference type="SAM" id="Phobius"/>
    </source>
</evidence>
<comment type="caution">
    <text evidence="3">The sequence shown here is derived from an EMBL/GenBank/DDBJ whole genome shotgun (WGS) entry which is preliminary data.</text>
</comment>
<reference evidence="3" key="1">
    <citation type="submission" date="2023-10" db="EMBL/GenBank/DDBJ databases">
        <title>Genome assembly of Pristionchus species.</title>
        <authorList>
            <person name="Yoshida K."/>
            <person name="Sommer R.J."/>
        </authorList>
    </citation>
    <scope>NUCLEOTIDE SEQUENCE</scope>
    <source>
        <strain evidence="3">RS0144</strain>
    </source>
</reference>
<dbReference type="EMBL" id="BTSX01000004">
    <property type="protein sequence ID" value="GMS92209.1"/>
    <property type="molecule type" value="Genomic_DNA"/>
</dbReference>
<feature type="chain" id="PRO_5043562899" evidence="2">
    <location>
        <begin position="17"/>
        <end position="144"/>
    </location>
</feature>
<sequence>MRPFFLLALIFAVACAQMLPGSTNGVIANGRGGLGRYIRHLEGRDGSSYYGNGNEYGYHGYAPTQQQLHSLMRATTVILIALLGIAFVTAQLLPGSMTGGVTNGRGGLGRLQRHLENRDQSGYYPYGNDFNQGFYPYGQFAFFG</sequence>
<protein>
    <submittedName>
        <fullName evidence="3">Uncharacterized protein</fullName>
    </submittedName>
</protein>
<keyword evidence="4" id="KW-1185">Reference proteome</keyword>
<feature type="transmembrane region" description="Helical" evidence="1">
    <location>
        <begin position="71"/>
        <end position="93"/>
    </location>
</feature>
<proteinExistence type="predicted"/>
<gene>
    <name evidence="3" type="ORF">PENTCL1PPCAC_14384</name>
</gene>
<dbReference type="PROSITE" id="PS51257">
    <property type="entry name" value="PROKAR_LIPOPROTEIN"/>
    <property type="match status" value="1"/>
</dbReference>
<keyword evidence="1" id="KW-1133">Transmembrane helix</keyword>
<keyword evidence="1" id="KW-0812">Transmembrane</keyword>
<evidence type="ECO:0000313" key="3">
    <source>
        <dbReference type="EMBL" id="GMS92209.1"/>
    </source>
</evidence>
<evidence type="ECO:0000256" key="2">
    <source>
        <dbReference type="SAM" id="SignalP"/>
    </source>
</evidence>
<accession>A0AAV5TA65</accession>
<evidence type="ECO:0000313" key="4">
    <source>
        <dbReference type="Proteomes" id="UP001432027"/>
    </source>
</evidence>
<organism evidence="3 4">
    <name type="scientific">Pristionchus entomophagus</name>
    <dbReference type="NCBI Taxonomy" id="358040"/>
    <lineage>
        <taxon>Eukaryota</taxon>
        <taxon>Metazoa</taxon>
        <taxon>Ecdysozoa</taxon>
        <taxon>Nematoda</taxon>
        <taxon>Chromadorea</taxon>
        <taxon>Rhabditida</taxon>
        <taxon>Rhabditina</taxon>
        <taxon>Diplogasteromorpha</taxon>
        <taxon>Diplogasteroidea</taxon>
        <taxon>Neodiplogasteridae</taxon>
        <taxon>Pristionchus</taxon>
    </lineage>
</organism>
<feature type="signal peptide" evidence="2">
    <location>
        <begin position="1"/>
        <end position="16"/>
    </location>
</feature>
<keyword evidence="2" id="KW-0732">Signal</keyword>
<name>A0AAV5TA65_9BILA</name>
<dbReference type="AlphaFoldDB" id="A0AAV5TA65"/>
<dbReference type="Proteomes" id="UP001432027">
    <property type="component" value="Unassembled WGS sequence"/>
</dbReference>